<evidence type="ECO:0000313" key="1">
    <source>
        <dbReference type="EMBL" id="GKV27073.1"/>
    </source>
</evidence>
<organism evidence="1 2">
    <name type="scientific">Rubroshorea leprosula</name>
    <dbReference type="NCBI Taxonomy" id="152421"/>
    <lineage>
        <taxon>Eukaryota</taxon>
        <taxon>Viridiplantae</taxon>
        <taxon>Streptophyta</taxon>
        <taxon>Embryophyta</taxon>
        <taxon>Tracheophyta</taxon>
        <taxon>Spermatophyta</taxon>
        <taxon>Magnoliopsida</taxon>
        <taxon>eudicotyledons</taxon>
        <taxon>Gunneridae</taxon>
        <taxon>Pentapetalae</taxon>
        <taxon>rosids</taxon>
        <taxon>malvids</taxon>
        <taxon>Malvales</taxon>
        <taxon>Dipterocarpaceae</taxon>
        <taxon>Rubroshorea</taxon>
    </lineage>
</organism>
<reference evidence="1 2" key="1">
    <citation type="journal article" date="2021" name="Commun. Biol.">
        <title>The genome of Shorea leprosula (Dipterocarpaceae) highlights the ecological relevance of drought in aseasonal tropical rainforests.</title>
        <authorList>
            <person name="Ng K.K.S."/>
            <person name="Kobayashi M.J."/>
            <person name="Fawcett J.A."/>
            <person name="Hatakeyama M."/>
            <person name="Paape T."/>
            <person name="Ng C.H."/>
            <person name="Ang C.C."/>
            <person name="Tnah L.H."/>
            <person name="Lee C.T."/>
            <person name="Nishiyama T."/>
            <person name="Sese J."/>
            <person name="O'Brien M.J."/>
            <person name="Copetti D."/>
            <person name="Mohd Noor M.I."/>
            <person name="Ong R.C."/>
            <person name="Putra M."/>
            <person name="Sireger I.Z."/>
            <person name="Indrioko S."/>
            <person name="Kosugi Y."/>
            <person name="Izuno A."/>
            <person name="Isagi Y."/>
            <person name="Lee S.L."/>
            <person name="Shimizu K.K."/>
        </authorList>
    </citation>
    <scope>NUCLEOTIDE SEQUENCE [LARGE SCALE GENOMIC DNA]</scope>
    <source>
        <strain evidence="1">214</strain>
    </source>
</reference>
<name>A0AAV5KRB0_9ROSI</name>
<sequence length="53" mass="6266">MKFKLEGLTKRFIKRLKRILGRQYFMPQSLICRQQPLWLSTALTLASSESFCT</sequence>
<accession>A0AAV5KRB0</accession>
<gene>
    <name evidence="1" type="ORF">SLEP1_g36282</name>
</gene>
<dbReference type="AlphaFoldDB" id="A0AAV5KRB0"/>
<keyword evidence="2" id="KW-1185">Reference proteome</keyword>
<comment type="caution">
    <text evidence="1">The sequence shown here is derived from an EMBL/GenBank/DDBJ whole genome shotgun (WGS) entry which is preliminary data.</text>
</comment>
<protein>
    <submittedName>
        <fullName evidence="1">Uncharacterized protein</fullName>
    </submittedName>
</protein>
<evidence type="ECO:0000313" key="2">
    <source>
        <dbReference type="Proteomes" id="UP001054252"/>
    </source>
</evidence>
<dbReference type="Proteomes" id="UP001054252">
    <property type="component" value="Unassembled WGS sequence"/>
</dbReference>
<proteinExistence type="predicted"/>
<dbReference type="EMBL" id="BPVZ01000074">
    <property type="protein sequence ID" value="GKV27073.1"/>
    <property type="molecule type" value="Genomic_DNA"/>
</dbReference>